<dbReference type="RefSeq" id="WP_018747413.1">
    <property type="nucleotide sequence ID" value="NZ_BSOZ01000018.1"/>
</dbReference>
<dbReference type="SUPFAM" id="SSF54909">
    <property type="entry name" value="Dimeric alpha+beta barrel"/>
    <property type="match status" value="1"/>
</dbReference>
<feature type="domain" description="YCII-related" evidence="2">
    <location>
        <begin position="1"/>
        <end position="111"/>
    </location>
</feature>
<evidence type="ECO:0000313" key="4">
    <source>
        <dbReference type="Proteomes" id="UP001156836"/>
    </source>
</evidence>
<dbReference type="InterPro" id="IPR011008">
    <property type="entry name" value="Dimeric_a/b-barrel"/>
</dbReference>
<sequence length="125" mass="13256">MLYAILIHGSEEAIAGWDDVTEAALQQRHAEVRQALQAEGRLGPALRLAPGQASVWRGDDDFVLDGPYAETKEQLLGLYVVDCDSVAAARAVAQGLAFEGGVFEIVPISLFLPGQLARPVPSGGE</sequence>
<keyword evidence="4" id="KW-1185">Reference proteome</keyword>
<accession>A0ABQ6BXA7</accession>
<evidence type="ECO:0000259" key="2">
    <source>
        <dbReference type="Pfam" id="PF03795"/>
    </source>
</evidence>
<name>A0ABQ6BXA7_9NEIS</name>
<comment type="similarity">
    <text evidence="1">Belongs to the YciI family.</text>
</comment>
<dbReference type="EMBL" id="BSOZ01000018">
    <property type="protein sequence ID" value="GLS04434.1"/>
    <property type="molecule type" value="Genomic_DNA"/>
</dbReference>
<dbReference type="Gene3D" id="3.30.70.1060">
    <property type="entry name" value="Dimeric alpha+beta barrel"/>
    <property type="match status" value="1"/>
</dbReference>
<proteinExistence type="inferred from homology"/>
<organism evidence="3 4">
    <name type="scientific">Chitiniphilus shinanonensis</name>
    <dbReference type="NCBI Taxonomy" id="553088"/>
    <lineage>
        <taxon>Bacteria</taxon>
        <taxon>Pseudomonadati</taxon>
        <taxon>Pseudomonadota</taxon>
        <taxon>Betaproteobacteria</taxon>
        <taxon>Neisseriales</taxon>
        <taxon>Chitinibacteraceae</taxon>
        <taxon>Chitiniphilus</taxon>
    </lineage>
</organism>
<gene>
    <name evidence="3" type="ORF">GCM10007860_15810</name>
</gene>
<dbReference type="Proteomes" id="UP001156836">
    <property type="component" value="Unassembled WGS sequence"/>
</dbReference>
<dbReference type="PANTHER" id="PTHR35174:SF3">
    <property type="entry name" value="BLL7171 PROTEIN"/>
    <property type="match status" value="1"/>
</dbReference>
<dbReference type="Pfam" id="PF03795">
    <property type="entry name" value="YCII"/>
    <property type="match status" value="1"/>
</dbReference>
<evidence type="ECO:0000313" key="3">
    <source>
        <dbReference type="EMBL" id="GLS04434.1"/>
    </source>
</evidence>
<comment type="caution">
    <text evidence="3">The sequence shown here is derived from an EMBL/GenBank/DDBJ whole genome shotgun (WGS) entry which is preliminary data.</text>
</comment>
<evidence type="ECO:0000256" key="1">
    <source>
        <dbReference type="ARBA" id="ARBA00007689"/>
    </source>
</evidence>
<protein>
    <recommendedName>
        <fullName evidence="2">YCII-related domain-containing protein</fullName>
    </recommendedName>
</protein>
<reference evidence="4" key="1">
    <citation type="journal article" date="2019" name="Int. J. Syst. Evol. Microbiol.">
        <title>The Global Catalogue of Microorganisms (GCM) 10K type strain sequencing project: providing services to taxonomists for standard genome sequencing and annotation.</title>
        <authorList>
            <consortium name="The Broad Institute Genomics Platform"/>
            <consortium name="The Broad Institute Genome Sequencing Center for Infectious Disease"/>
            <person name="Wu L."/>
            <person name="Ma J."/>
        </authorList>
    </citation>
    <scope>NUCLEOTIDE SEQUENCE [LARGE SCALE GENOMIC DNA]</scope>
    <source>
        <strain evidence="4">NBRC 104970</strain>
    </source>
</reference>
<dbReference type="PANTHER" id="PTHR35174">
    <property type="entry name" value="BLL7171 PROTEIN-RELATED"/>
    <property type="match status" value="1"/>
</dbReference>
<dbReference type="InterPro" id="IPR005545">
    <property type="entry name" value="YCII"/>
</dbReference>